<accession>A0A917NBE7</accession>
<evidence type="ECO:0000313" key="3">
    <source>
        <dbReference type="Proteomes" id="UP000630149"/>
    </source>
</evidence>
<comment type="caution">
    <text evidence="2">The sequence shown here is derived from an EMBL/GenBank/DDBJ whole genome shotgun (WGS) entry which is preliminary data.</text>
</comment>
<dbReference type="OrthoDB" id="5625523at2"/>
<proteinExistence type="predicted"/>
<protein>
    <recommendedName>
        <fullName evidence="4">DUF1840 domain-containing protein</fullName>
    </recommendedName>
</protein>
<dbReference type="InterPro" id="IPR014991">
    <property type="entry name" value="DUF1840"/>
</dbReference>
<dbReference type="Proteomes" id="UP000630149">
    <property type="component" value="Unassembled WGS sequence"/>
</dbReference>
<dbReference type="AlphaFoldDB" id="A0A917NBE7"/>
<sequence length="104" mass="11593">MLVTFSCDAHENITMFGDVAVKLIKMMGHSGEVPSAILAEDVPNALNRLKQSLATHKEPINQTPDYQEENSEDEPVSLSNRAWPLIELLEDAAKAQCNVMWRKA</sequence>
<feature type="region of interest" description="Disordered" evidence="1">
    <location>
        <begin position="54"/>
        <end position="77"/>
    </location>
</feature>
<dbReference type="EMBL" id="BMOB01000005">
    <property type="protein sequence ID" value="GGI85415.1"/>
    <property type="molecule type" value="Genomic_DNA"/>
</dbReference>
<name>A0A917NBE7_9GAMM</name>
<dbReference type="Pfam" id="PF08895">
    <property type="entry name" value="DUF1840"/>
    <property type="match status" value="1"/>
</dbReference>
<organism evidence="2 3">
    <name type="scientific">Legionella impletisoli</name>
    <dbReference type="NCBI Taxonomy" id="343510"/>
    <lineage>
        <taxon>Bacteria</taxon>
        <taxon>Pseudomonadati</taxon>
        <taxon>Pseudomonadota</taxon>
        <taxon>Gammaproteobacteria</taxon>
        <taxon>Legionellales</taxon>
        <taxon>Legionellaceae</taxon>
        <taxon>Legionella</taxon>
    </lineage>
</organism>
<reference evidence="2" key="2">
    <citation type="submission" date="2020-09" db="EMBL/GenBank/DDBJ databases">
        <authorList>
            <person name="Sun Q."/>
            <person name="Ohkuma M."/>
        </authorList>
    </citation>
    <scope>NUCLEOTIDE SEQUENCE</scope>
    <source>
        <strain evidence="2">JCM 13919</strain>
    </source>
</reference>
<evidence type="ECO:0000256" key="1">
    <source>
        <dbReference type="SAM" id="MobiDB-lite"/>
    </source>
</evidence>
<evidence type="ECO:0008006" key="4">
    <source>
        <dbReference type="Google" id="ProtNLM"/>
    </source>
</evidence>
<reference evidence="2" key="1">
    <citation type="journal article" date="2014" name="Int. J. Syst. Evol. Microbiol.">
        <title>Complete genome sequence of Corynebacterium casei LMG S-19264T (=DSM 44701T), isolated from a smear-ripened cheese.</title>
        <authorList>
            <consortium name="US DOE Joint Genome Institute (JGI-PGF)"/>
            <person name="Walter F."/>
            <person name="Albersmeier A."/>
            <person name="Kalinowski J."/>
            <person name="Ruckert C."/>
        </authorList>
    </citation>
    <scope>NUCLEOTIDE SEQUENCE</scope>
    <source>
        <strain evidence="2">JCM 13919</strain>
    </source>
</reference>
<feature type="compositionally biased region" description="Acidic residues" evidence="1">
    <location>
        <begin position="66"/>
        <end position="75"/>
    </location>
</feature>
<dbReference type="RefSeq" id="WP_131776679.1">
    <property type="nucleotide sequence ID" value="NZ_BMOB01000005.1"/>
</dbReference>
<feature type="compositionally biased region" description="Polar residues" evidence="1">
    <location>
        <begin position="54"/>
        <end position="65"/>
    </location>
</feature>
<evidence type="ECO:0000313" key="2">
    <source>
        <dbReference type="EMBL" id="GGI85415.1"/>
    </source>
</evidence>
<gene>
    <name evidence="2" type="ORF">GCM10007966_12570</name>
</gene>
<keyword evidence="3" id="KW-1185">Reference proteome</keyword>